<dbReference type="Pfam" id="PF00690">
    <property type="entry name" value="Cation_ATPase_N"/>
    <property type="match status" value="1"/>
</dbReference>
<dbReference type="GO" id="GO:0016887">
    <property type="term" value="F:ATP hydrolysis activity"/>
    <property type="evidence" value="ECO:0007669"/>
    <property type="project" value="InterPro"/>
</dbReference>
<feature type="transmembrane region" description="Helical" evidence="19">
    <location>
        <begin position="771"/>
        <end position="791"/>
    </location>
</feature>
<keyword evidence="10" id="KW-0547">Nucleotide-binding</keyword>
<comment type="similarity">
    <text evidence="3">Belongs to the cation transport ATPase (P-type) (TC 3.A.3) family. Type IIIB subfamily.</text>
</comment>
<comment type="catalytic activity">
    <reaction evidence="17">
        <text>Mg(2+)(out) + ATP + H2O = Mg(2+)(in) + ADP + phosphate + H(+)</text>
        <dbReference type="Rhea" id="RHEA:10260"/>
        <dbReference type="ChEBI" id="CHEBI:15377"/>
        <dbReference type="ChEBI" id="CHEBI:15378"/>
        <dbReference type="ChEBI" id="CHEBI:18420"/>
        <dbReference type="ChEBI" id="CHEBI:30616"/>
        <dbReference type="ChEBI" id="CHEBI:43474"/>
        <dbReference type="ChEBI" id="CHEBI:456216"/>
        <dbReference type="EC" id="7.2.2.14"/>
    </reaction>
</comment>
<keyword evidence="12" id="KW-0460">Magnesium</keyword>
<evidence type="ECO:0000256" key="11">
    <source>
        <dbReference type="ARBA" id="ARBA00022840"/>
    </source>
</evidence>
<dbReference type="EMBL" id="SRLB01000013">
    <property type="protein sequence ID" value="TGD97720.1"/>
    <property type="molecule type" value="Genomic_DNA"/>
</dbReference>
<evidence type="ECO:0000256" key="8">
    <source>
        <dbReference type="ARBA" id="ARBA00022553"/>
    </source>
</evidence>
<evidence type="ECO:0000256" key="14">
    <source>
        <dbReference type="ARBA" id="ARBA00022989"/>
    </source>
</evidence>
<dbReference type="SUPFAM" id="SSF81653">
    <property type="entry name" value="Calcium ATPase, transduction domain A"/>
    <property type="match status" value="1"/>
</dbReference>
<dbReference type="InterPro" id="IPR023214">
    <property type="entry name" value="HAD_sf"/>
</dbReference>
<comment type="caution">
    <text evidence="21">The sequence shown here is derived from an EMBL/GenBank/DDBJ whole genome shotgun (WGS) entry which is preliminary data.</text>
</comment>
<dbReference type="SMART" id="SM00831">
    <property type="entry name" value="Cation_ATPase_N"/>
    <property type="match status" value="1"/>
</dbReference>
<dbReference type="SFLD" id="SFLDG00002">
    <property type="entry name" value="C1.7:_P-type_atpase_like"/>
    <property type="match status" value="1"/>
</dbReference>
<dbReference type="SFLD" id="SFLDS00003">
    <property type="entry name" value="Haloacid_Dehalogenase"/>
    <property type="match status" value="1"/>
</dbReference>
<feature type="region of interest" description="Disordered" evidence="18">
    <location>
        <begin position="870"/>
        <end position="900"/>
    </location>
</feature>
<dbReference type="GO" id="GO:0015444">
    <property type="term" value="F:P-type magnesium transporter activity"/>
    <property type="evidence" value="ECO:0007669"/>
    <property type="project" value="UniProtKB-EC"/>
</dbReference>
<dbReference type="PRINTS" id="PR01836">
    <property type="entry name" value="MGATPASE"/>
</dbReference>
<dbReference type="InterPro" id="IPR036412">
    <property type="entry name" value="HAD-like_sf"/>
</dbReference>
<dbReference type="SUPFAM" id="SSF56784">
    <property type="entry name" value="HAD-like"/>
    <property type="match status" value="1"/>
</dbReference>
<dbReference type="InterPro" id="IPR018303">
    <property type="entry name" value="ATPase_P-typ_P_site"/>
</dbReference>
<gene>
    <name evidence="21" type="primary">mgtA</name>
    <name evidence="21" type="ORF">EU555_19010</name>
</gene>
<evidence type="ECO:0000256" key="15">
    <source>
        <dbReference type="ARBA" id="ARBA00023136"/>
    </source>
</evidence>
<dbReference type="SUPFAM" id="SSF81665">
    <property type="entry name" value="Calcium ATPase, transmembrane domain M"/>
    <property type="match status" value="1"/>
</dbReference>
<evidence type="ECO:0000259" key="20">
    <source>
        <dbReference type="SMART" id="SM00831"/>
    </source>
</evidence>
<dbReference type="Pfam" id="PF13246">
    <property type="entry name" value="Cation_ATPase"/>
    <property type="match status" value="1"/>
</dbReference>
<dbReference type="InterPro" id="IPR001757">
    <property type="entry name" value="P_typ_ATPase"/>
</dbReference>
<evidence type="ECO:0000256" key="2">
    <source>
        <dbReference type="ARBA" id="ARBA00004429"/>
    </source>
</evidence>
<feature type="transmembrane region" description="Helical" evidence="19">
    <location>
        <begin position="95"/>
        <end position="128"/>
    </location>
</feature>
<evidence type="ECO:0000256" key="9">
    <source>
        <dbReference type="ARBA" id="ARBA00022692"/>
    </source>
</evidence>
<feature type="transmembrane region" description="Helical" evidence="19">
    <location>
        <begin position="803"/>
        <end position="822"/>
    </location>
</feature>
<evidence type="ECO:0000256" key="3">
    <source>
        <dbReference type="ARBA" id="ARBA00008746"/>
    </source>
</evidence>
<dbReference type="PROSITE" id="PS00154">
    <property type="entry name" value="ATPASE_E1_E2"/>
    <property type="match status" value="1"/>
</dbReference>
<feature type="region of interest" description="Disordered" evidence="18">
    <location>
        <begin position="1"/>
        <end position="30"/>
    </location>
</feature>
<evidence type="ECO:0000256" key="4">
    <source>
        <dbReference type="ARBA" id="ARBA00012786"/>
    </source>
</evidence>
<accession>A0A4Z0NMC9</accession>
<sequence>MVDDLQAPRRERKTAPVISECRSPAAHGPSSLREHGPVFWTLAPEVLRARLGCGPDGLTASEAERLLARHGPNRDAKARVDGAARAVLRRSSEPLALVLIAAGLVTILTGDWAGGAVIIAILALSIGLDTIQEGQALRAAEALRQSVALKAEVRRDGAFRVVPVEGLVPGDVIRVRAGDIVPADALVLASFGLTAAEAALTGEPYPVGKRPGLVASASPAEATNALFRGAVVQSGEAVALVAATGRDTVFGAAVASLSEEAGPSPFQRDLRDLGLLIARLTLVLVLGVLVVRVAFGRSVIESLLFAVALAVGLTPELLPMITTVTLARGALRMAHRKVIVKRLAAIHDLGEMTVLCTDKTGTLTSAEITLARSLDPAGTAAPRPARLGAVAAALGGDRGPLDAALVQASPGAATGWRLVRQRPFDYAQRTGSVLADGPEGLTLIVKGAPEAVLARCTAHRSGEAVSALGASEREAVSAHVRALAAEGLRGIAVASRLALGPAEADEADLVLEGICAFADPPKAGAAAALAALTDAGVRVKVLSGDDPVVVRRLAGLVGLSVGEVLTGPEVAGMDDEALAAQVRRVDAYGRLSPDQKVRVVKALQAGGEVVGFLGDGINDAPGLRHADVSLSVAGASGVAQAAADMILLAPDLAVAAAGVAEGRRTSANILKYIRMGASSNFGNMLSMALAAAVLPFLPMLPIQILLNNLLYDLSELGIPFDRVRPEAIAHPQAWDRQALLRFAAVMGPLSSVFDLLTFGVLLLGFGAGPEVFRTAWFLESMATQILVIVVIRTAARPWRDRPGPALAISSLAALAVALALPFTPLGGWLGFAAPAPAILIAVAGITALYLAAAEVVKPWAMKTRALKTRAMASRETGERQRPLATPQGRPFRADTEGWRR</sequence>
<dbReference type="SFLD" id="SFLDF00027">
    <property type="entry name" value="p-type_atpase"/>
    <property type="match status" value="1"/>
</dbReference>
<dbReference type="GO" id="GO:0005524">
    <property type="term" value="F:ATP binding"/>
    <property type="evidence" value="ECO:0007669"/>
    <property type="project" value="UniProtKB-KW"/>
</dbReference>
<keyword evidence="11" id="KW-0067">ATP-binding</keyword>
<protein>
    <recommendedName>
        <fullName evidence="5">Magnesium-transporting ATPase, P-type 1</fullName>
        <ecNumber evidence="4">7.2.2.14</ecNumber>
    </recommendedName>
    <alternativeName>
        <fullName evidence="16">Mg(2+) transport ATPase, P-type 1</fullName>
    </alternativeName>
</protein>
<feature type="transmembrane region" description="Helical" evidence="19">
    <location>
        <begin position="828"/>
        <end position="852"/>
    </location>
</feature>
<dbReference type="NCBIfam" id="TIGR01494">
    <property type="entry name" value="ATPase_P-type"/>
    <property type="match status" value="2"/>
</dbReference>
<evidence type="ECO:0000313" key="21">
    <source>
        <dbReference type="EMBL" id="TGD97720.1"/>
    </source>
</evidence>
<comment type="subcellular location">
    <subcellularLocation>
        <location evidence="2">Cell inner membrane</location>
        <topology evidence="2">Multi-pass membrane protein</topology>
    </subcellularLocation>
</comment>
<dbReference type="InterPro" id="IPR004014">
    <property type="entry name" value="ATPase_P-typ_cation-transptr_N"/>
</dbReference>
<evidence type="ECO:0000256" key="12">
    <source>
        <dbReference type="ARBA" id="ARBA00022842"/>
    </source>
</evidence>
<dbReference type="GO" id="GO:0005886">
    <property type="term" value="C:plasma membrane"/>
    <property type="evidence" value="ECO:0007669"/>
    <property type="project" value="UniProtKB-SubCell"/>
</dbReference>
<dbReference type="EC" id="7.2.2.14" evidence="4"/>
<feature type="transmembrane region" description="Helical" evidence="19">
    <location>
        <begin position="273"/>
        <end position="291"/>
    </location>
</feature>
<dbReference type="NCBIfam" id="TIGR01524">
    <property type="entry name" value="ATPase-IIIB_Mg"/>
    <property type="match status" value="1"/>
</dbReference>
<feature type="transmembrane region" description="Helical" evidence="19">
    <location>
        <begin position="303"/>
        <end position="327"/>
    </location>
</feature>
<dbReference type="Gene3D" id="1.20.1110.10">
    <property type="entry name" value="Calcium-transporting ATPase, transmembrane domain"/>
    <property type="match status" value="1"/>
</dbReference>
<organism evidence="21 22">
    <name type="scientific">Methylobacterium nonmethylotrophicum</name>
    <dbReference type="NCBI Taxonomy" id="1141884"/>
    <lineage>
        <taxon>Bacteria</taxon>
        <taxon>Pseudomonadati</taxon>
        <taxon>Pseudomonadota</taxon>
        <taxon>Alphaproteobacteria</taxon>
        <taxon>Hyphomicrobiales</taxon>
        <taxon>Methylobacteriaceae</taxon>
        <taxon>Methylobacterium</taxon>
    </lineage>
</organism>
<evidence type="ECO:0000256" key="6">
    <source>
        <dbReference type="ARBA" id="ARBA00022475"/>
    </source>
</evidence>
<evidence type="ECO:0000256" key="16">
    <source>
        <dbReference type="ARBA" id="ARBA00029806"/>
    </source>
</evidence>
<dbReference type="Proteomes" id="UP000297535">
    <property type="component" value="Unassembled WGS sequence"/>
</dbReference>
<dbReference type="InterPro" id="IPR006068">
    <property type="entry name" value="ATPase_P-typ_cation-transptr_C"/>
</dbReference>
<dbReference type="InterPro" id="IPR044492">
    <property type="entry name" value="P_typ_ATPase_HD_dom"/>
</dbReference>
<dbReference type="Gene3D" id="3.40.1110.10">
    <property type="entry name" value="Calcium-transporting ATPase, cytoplasmic domain N"/>
    <property type="match status" value="1"/>
</dbReference>
<keyword evidence="9 19" id="KW-0812">Transmembrane</keyword>
<feature type="domain" description="Cation-transporting P-type ATPase N-terminal" evidence="20">
    <location>
        <begin position="38"/>
        <end position="111"/>
    </location>
</feature>
<keyword evidence="21" id="KW-0378">Hydrolase</keyword>
<comment type="function">
    <text evidence="1">Mediates magnesium influx to the cytosol.</text>
</comment>
<dbReference type="Pfam" id="PF00122">
    <property type="entry name" value="E1-E2_ATPase"/>
    <property type="match status" value="1"/>
</dbReference>
<keyword evidence="15 19" id="KW-0472">Membrane</keyword>
<evidence type="ECO:0000256" key="18">
    <source>
        <dbReference type="SAM" id="MobiDB-lite"/>
    </source>
</evidence>
<dbReference type="InterPro" id="IPR006415">
    <property type="entry name" value="P-type_ATPase_IIIB"/>
</dbReference>
<reference evidence="21 22" key="1">
    <citation type="submission" date="2019-04" db="EMBL/GenBank/DDBJ databases">
        <authorList>
            <person name="Feng G."/>
            <person name="Zhu H."/>
        </authorList>
    </citation>
    <scope>NUCLEOTIDE SEQUENCE [LARGE SCALE GENOMIC DNA]</scope>
    <source>
        <strain evidence="21 22">6HR-1</strain>
    </source>
</reference>
<evidence type="ECO:0000256" key="5">
    <source>
        <dbReference type="ARBA" id="ARBA00013555"/>
    </source>
</evidence>
<keyword evidence="6" id="KW-1003">Cell membrane</keyword>
<evidence type="ECO:0000313" key="22">
    <source>
        <dbReference type="Proteomes" id="UP000297535"/>
    </source>
</evidence>
<dbReference type="Gene3D" id="2.70.150.10">
    <property type="entry name" value="Calcium-transporting ATPase, cytoplasmic transduction domain A"/>
    <property type="match status" value="1"/>
</dbReference>
<dbReference type="Pfam" id="PF00689">
    <property type="entry name" value="Cation_ATPase_C"/>
    <property type="match status" value="1"/>
</dbReference>
<evidence type="ECO:0000256" key="7">
    <source>
        <dbReference type="ARBA" id="ARBA00022519"/>
    </source>
</evidence>
<keyword evidence="13" id="KW-1278">Translocase</keyword>
<feature type="compositionally biased region" description="Basic and acidic residues" evidence="18">
    <location>
        <begin position="891"/>
        <end position="900"/>
    </location>
</feature>
<keyword evidence="22" id="KW-1185">Reference proteome</keyword>
<dbReference type="InterPro" id="IPR023298">
    <property type="entry name" value="ATPase_P-typ_TM_dom_sf"/>
</dbReference>
<evidence type="ECO:0000256" key="13">
    <source>
        <dbReference type="ARBA" id="ARBA00022967"/>
    </source>
</evidence>
<dbReference type="PANTHER" id="PTHR42861">
    <property type="entry name" value="CALCIUM-TRANSPORTING ATPASE"/>
    <property type="match status" value="1"/>
</dbReference>
<name>A0A4Z0NMC9_9HYPH</name>
<dbReference type="OrthoDB" id="391538at2"/>
<evidence type="ECO:0000256" key="19">
    <source>
        <dbReference type="SAM" id="Phobius"/>
    </source>
</evidence>
<feature type="transmembrane region" description="Helical" evidence="19">
    <location>
        <begin position="739"/>
        <end position="765"/>
    </location>
</feature>
<dbReference type="AlphaFoldDB" id="A0A4Z0NMC9"/>
<evidence type="ECO:0000256" key="1">
    <source>
        <dbReference type="ARBA" id="ARBA00003954"/>
    </source>
</evidence>
<keyword evidence="8" id="KW-0597">Phosphoprotein</keyword>
<keyword evidence="14 19" id="KW-1133">Transmembrane helix</keyword>
<evidence type="ECO:0000256" key="17">
    <source>
        <dbReference type="ARBA" id="ARBA00047295"/>
    </source>
</evidence>
<dbReference type="InterPro" id="IPR023299">
    <property type="entry name" value="ATPase_P-typ_cyto_dom_N"/>
</dbReference>
<evidence type="ECO:0000256" key="10">
    <source>
        <dbReference type="ARBA" id="ARBA00022741"/>
    </source>
</evidence>
<dbReference type="Gene3D" id="3.40.50.1000">
    <property type="entry name" value="HAD superfamily/HAD-like"/>
    <property type="match status" value="1"/>
</dbReference>
<proteinExistence type="inferred from homology"/>
<dbReference type="InterPro" id="IPR059000">
    <property type="entry name" value="ATPase_P-type_domA"/>
</dbReference>
<dbReference type="InterPro" id="IPR008250">
    <property type="entry name" value="ATPase_P-typ_transduc_dom_A_sf"/>
</dbReference>
<keyword evidence="7" id="KW-0997">Cell inner membrane</keyword>